<protein>
    <submittedName>
        <fullName evidence="1">Predicted transcriptional regulator, contains an HTH and PUA-like domains</fullName>
    </submittedName>
</protein>
<name>A0A1C3XL69_9HYPH</name>
<dbReference type="RefSeq" id="WP_092577718.1">
    <property type="nucleotide sequence ID" value="NZ_FMAF01000060.1"/>
</dbReference>
<dbReference type="AlphaFoldDB" id="A0A1C3XL69"/>
<reference evidence="2" key="1">
    <citation type="submission" date="2016-08" db="EMBL/GenBank/DDBJ databases">
        <authorList>
            <person name="Varghese N."/>
            <person name="Submissions Spin"/>
        </authorList>
    </citation>
    <scope>NUCLEOTIDE SEQUENCE [LARGE SCALE GENOMIC DNA]</scope>
    <source>
        <strain evidence="2">P1-7</strain>
    </source>
</reference>
<dbReference type="InterPro" id="IPR015947">
    <property type="entry name" value="PUA-like_sf"/>
</dbReference>
<evidence type="ECO:0000313" key="2">
    <source>
        <dbReference type="Proteomes" id="UP000199205"/>
    </source>
</evidence>
<gene>
    <name evidence="1" type="ORF">GA0061101_1606</name>
</gene>
<organism evidence="1 2">
    <name type="scientific">Rhizobium lusitanum</name>
    <dbReference type="NCBI Taxonomy" id="293958"/>
    <lineage>
        <taxon>Bacteria</taxon>
        <taxon>Pseudomonadati</taxon>
        <taxon>Pseudomonadota</taxon>
        <taxon>Alphaproteobacteria</taxon>
        <taxon>Hyphomicrobiales</taxon>
        <taxon>Rhizobiaceae</taxon>
        <taxon>Rhizobium/Agrobacterium group</taxon>
        <taxon>Rhizobium</taxon>
    </lineage>
</organism>
<dbReference type="OrthoDB" id="9797478at2"/>
<sequence>MKVLLSINPEHVENIFSGLKTYEFRRKVFARKDVKTVVVYCTMPIGKIVGEFDIDCIIEDKPSDLWKETEGGSGITKKFFDSYFEGREVAYALKIGEVRAYDTHVNPSDVLDNFTPPQSYMYMDRERFKGTNSRQLELVW</sequence>
<dbReference type="EMBL" id="FMAF01000060">
    <property type="protein sequence ID" value="SCB53007.1"/>
    <property type="molecule type" value="Genomic_DNA"/>
</dbReference>
<dbReference type="Proteomes" id="UP000199205">
    <property type="component" value="Unassembled WGS sequence"/>
</dbReference>
<accession>A0A1C3XL69</accession>
<dbReference type="Gene3D" id="2.30.130.30">
    <property type="entry name" value="Hypothetical protein"/>
    <property type="match status" value="1"/>
</dbReference>
<proteinExistence type="predicted"/>
<dbReference type="SUPFAM" id="SSF88697">
    <property type="entry name" value="PUA domain-like"/>
    <property type="match status" value="1"/>
</dbReference>
<evidence type="ECO:0000313" key="1">
    <source>
        <dbReference type="EMBL" id="SCB53007.1"/>
    </source>
</evidence>